<reference evidence="7" key="1">
    <citation type="submission" date="2023-06" db="EMBL/GenBank/DDBJ databases">
        <title>Genomic of Agaribacillus aureum.</title>
        <authorList>
            <person name="Wang G."/>
        </authorList>
    </citation>
    <scope>NUCLEOTIDE SEQUENCE</scope>
    <source>
        <strain evidence="7">BMA12</strain>
    </source>
</reference>
<dbReference type="Gene3D" id="1.10.1740.10">
    <property type="match status" value="1"/>
</dbReference>
<dbReference type="Proteomes" id="UP001172083">
    <property type="component" value="Unassembled WGS sequence"/>
</dbReference>
<dbReference type="InterPro" id="IPR039425">
    <property type="entry name" value="RNA_pol_sigma-70-like"/>
</dbReference>
<evidence type="ECO:0000259" key="5">
    <source>
        <dbReference type="Pfam" id="PF04542"/>
    </source>
</evidence>
<dbReference type="InterPro" id="IPR013325">
    <property type="entry name" value="RNA_pol_sigma_r2"/>
</dbReference>
<feature type="domain" description="RNA polymerase sigma-70 region 2" evidence="5">
    <location>
        <begin position="47"/>
        <end position="115"/>
    </location>
</feature>
<dbReference type="PANTHER" id="PTHR43133">
    <property type="entry name" value="RNA POLYMERASE ECF-TYPE SIGMA FACTO"/>
    <property type="match status" value="1"/>
</dbReference>
<dbReference type="Gene3D" id="1.10.10.10">
    <property type="entry name" value="Winged helix-like DNA-binding domain superfamily/Winged helix DNA-binding domain"/>
    <property type="match status" value="1"/>
</dbReference>
<evidence type="ECO:0000259" key="6">
    <source>
        <dbReference type="Pfam" id="PF08281"/>
    </source>
</evidence>
<comment type="caution">
    <text evidence="7">The sequence shown here is derived from an EMBL/GenBank/DDBJ whole genome shotgun (WGS) entry which is preliminary data.</text>
</comment>
<evidence type="ECO:0000256" key="3">
    <source>
        <dbReference type="ARBA" id="ARBA00023082"/>
    </source>
</evidence>
<feature type="domain" description="RNA polymerase sigma factor 70 region 4 type 2" evidence="6">
    <location>
        <begin position="148"/>
        <end position="199"/>
    </location>
</feature>
<dbReference type="CDD" id="cd06171">
    <property type="entry name" value="Sigma70_r4"/>
    <property type="match status" value="1"/>
</dbReference>
<dbReference type="NCBIfam" id="TIGR02937">
    <property type="entry name" value="sigma70-ECF"/>
    <property type="match status" value="1"/>
</dbReference>
<dbReference type="SUPFAM" id="SSF88659">
    <property type="entry name" value="Sigma3 and sigma4 domains of RNA polymerase sigma factors"/>
    <property type="match status" value="1"/>
</dbReference>
<keyword evidence="4" id="KW-0804">Transcription</keyword>
<evidence type="ECO:0000313" key="7">
    <source>
        <dbReference type="EMBL" id="MDN5210460.1"/>
    </source>
</evidence>
<dbReference type="InterPro" id="IPR007627">
    <property type="entry name" value="RNA_pol_sigma70_r2"/>
</dbReference>
<dbReference type="SUPFAM" id="SSF88946">
    <property type="entry name" value="Sigma2 domain of RNA polymerase sigma factors"/>
    <property type="match status" value="1"/>
</dbReference>
<evidence type="ECO:0000256" key="4">
    <source>
        <dbReference type="ARBA" id="ARBA00023163"/>
    </source>
</evidence>
<dbReference type="Pfam" id="PF08281">
    <property type="entry name" value="Sigma70_r4_2"/>
    <property type="match status" value="1"/>
</dbReference>
<dbReference type="Pfam" id="PF04542">
    <property type="entry name" value="Sigma70_r2"/>
    <property type="match status" value="1"/>
</dbReference>
<keyword evidence="3" id="KW-0731">Sigma factor</keyword>
<name>A0ABT8KY91_9BACT</name>
<evidence type="ECO:0000256" key="1">
    <source>
        <dbReference type="ARBA" id="ARBA00010641"/>
    </source>
</evidence>
<comment type="similarity">
    <text evidence="1">Belongs to the sigma-70 factor family. ECF subfamily.</text>
</comment>
<dbReference type="PANTHER" id="PTHR43133:SF46">
    <property type="entry name" value="RNA POLYMERASE SIGMA-70 FACTOR ECF SUBFAMILY"/>
    <property type="match status" value="1"/>
</dbReference>
<proteinExistence type="inferred from homology"/>
<dbReference type="InterPro" id="IPR036388">
    <property type="entry name" value="WH-like_DNA-bd_sf"/>
</dbReference>
<organism evidence="7 8">
    <name type="scientific">Agaribacillus aureus</name>
    <dbReference type="NCBI Taxonomy" id="3051825"/>
    <lineage>
        <taxon>Bacteria</taxon>
        <taxon>Pseudomonadati</taxon>
        <taxon>Bacteroidota</taxon>
        <taxon>Cytophagia</taxon>
        <taxon>Cytophagales</taxon>
        <taxon>Splendidivirgaceae</taxon>
        <taxon>Agaribacillus</taxon>
    </lineage>
</organism>
<sequence length="215" mass="25352">MDLNNVFSTDTISDLSALKESLNTSDLSDVQLWDMIRKEDTGAMVKLYKRHYHILYAYGVKVCQDKDLTKDSIQEVFTNIWASRARLSKVKKVRSYLLQSLWNKLMRELKKTSRTSDIYNNKVYQYEPVFSFEYQLIDREKSDEQLAKLDKSVSSLSKSQKEIIFMVFYEGLSYKEISERKSINYQSVKNLSHKAIKKLREMIIAVIIMIAYFFI</sequence>
<dbReference type="InterPro" id="IPR013249">
    <property type="entry name" value="RNA_pol_sigma70_r4_t2"/>
</dbReference>
<dbReference type="InterPro" id="IPR014284">
    <property type="entry name" value="RNA_pol_sigma-70_dom"/>
</dbReference>
<dbReference type="EMBL" id="JAUJEB010000001">
    <property type="protein sequence ID" value="MDN5210460.1"/>
    <property type="molecule type" value="Genomic_DNA"/>
</dbReference>
<protein>
    <submittedName>
        <fullName evidence="7">Sigma-70 family RNA polymerase sigma factor</fullName>
    </submittedName>
</protein>
<gene>
    <name evidence="7" type="ORF">QQ020_00325</name>
</gene>
<accession>A0ABT8KY91</accession>
<keyword evidence="8" id="KW-1185">Reference proteome</keyword>
<dbReference type="RefSeq" id="WP_346755804.1">
    <property type="nucleotide sequence ID" value="NZ_JAUJEB010000001.1"/>
</dbReference>
<keyword evidence="2" id="KW-0805">Transcription regulation</keyword>
<evidence type="ECO:0000256" key="2">
    <source>
        <dbReference type="ARBA" id="ARBA00023015"/>
    </source>
</evidence>
<dbReference type="InterPro" id="IPR013324">
    <property type="entry name" value="RNA_pol_sigma_r3/r4-like"/>
</dbReference>
<evidence type="ECO:0000313" key="8">
    <source>
        <dbReference type="Proteomes" id="UP001172083"/>
    </source>
</evidence>